<sequence>MLLKKGIRHLHCCLLILLFVFTGHIQGSNFAQKDYYNAFQTQNKDQQRIVVLASFSLMPLLESLFVKYSEANNVHISVIYTSTPNAFKQLENGSPVDIVILNDSKLMKKYLDLGWFYSVEELWQNRLALVKANQHNRVNRFSLTNIFKSNDSIYSNDESVNSTTTKFFSVNSESNWNEHIRFKANRPMRLGLCDPIRCQLGLFSEEIFNQLDFANKIKNEALYLPDSNSINNSLLQNKIDYAIVYYSDALNYFEKNIVSIIPDNFHSPIIYSIGSVSVAQKNEAAFELISYLKSIPVSIEMLNQGLLLPPLAIETKVVASTLPTEELNNNQQSKNSEKNDFISNQIDNVASSIVDILKETNVRESLQDDNASEKQNTSKSEPENNIQSLKSESSSKILPLQEMNALEKENE</sequence>
<accession>A0ABV6C885</accession>
<evidence type="ECO:0000256" key="1">
    <source>
        <dbReference type="SAM" id="MobiDB-lite"/>
    </source>
</evidence>
<dbReference type="InterPro" id="IPR050682">
    <property type="entry name" value="ModA/WtpA"/>
</dbReference>
<dbReference type="PANTHER" id="PTHR30632">
    <property type="entry name" value="MOLYBDATE-BINDING PERIPLASMIC PROTEIN"/>
    <property type="match status" value="1"/>
</dbReference>
<dbReference type="Gene3D" id="3.40.190.10">
    <property type="entry name" value="Periplasmic binding protein-like II"/>
    <property type="match status" value="2"/>
</dbReference>
<feature type="region of interest" description="Disordered" evidence="1">
    <location>
        <begin position="364"/>
        <end position="411"/>
    </location>
</feature>
<dbReference type="Proteomes" id="UP001589758">
    <property type="component" value="Unassembled WGS sequence"/>
</dbReference>
<dbReference type="PANTHER" id="PTHR30632:SF0">
    <property type="entry name" value="SULFATE-BINDING PROTEIN"/>
    <property type="match status" value="1"/>
</dbReference>
<proteinExistence type="predicted"/>
<reference evidence="2 3" key="1">
    <citation type="submission" date="2024-09" db="EMBL/GenBank/DDBJ databases">
        <authorList>
            <person name="Sun Q."/>
            <person name="Mori K."/>
        </authorList>
    </citation>
    <scope>NUCLEOTIDE SEQUENCE [LARGE SCALE GENOMIC DNA]</scope>
    <source>
        <strain evidence="2 3">CCM 8545</strain>
    </source>
</reference>
<evidence type="ECO:0000313" key="2">
    <source>
        <dbReference type="EMBL" id="MFC0179174.1"/>
    </source>
</evidence>
<dbReference type="SUPFAM" id="SSF53850">
    <property type="entry name" value="Periplasmic binding protein-like II"/>
    <property type="match status" value="1"/>
</dbReference>
<evidence type="ECO:0000313" key="3">
    <source>
        <dbReference type="Proteomes" id="UP001589758"/>
    </source>
</evidence>
<protein>
    <submittedName>
        <fullName evidence="2">Molybdate ABC transporter substrate-binding protein</fullName>
    </submittedName>
</protein>
<organism evidence="2 3">
    <name type="scientific">Thorsellia kenyensis</name>
    <dbReference type="NCBI Taxonomy" id="1549888"/>
    <lineage>
        <taxon>Bacteria</taxon>
        <taxon>Pseudomonadati</taxon>
        <taxon>Pseudomonadota</taxon>
        <taxon>Gammaproteobacteria</taxon>
        <taxon>Enterobacterales</taxon>
        <taxon>Thorselliaceae</taxon>
        <taxon>Thorsellia</taxon>
    </lineage>
</organism>
<dbReference type="EMBL" id="JBHLXE010000036">
    <property type="protein sequence ID" value="MFC0179174.1"/>
    <property type="molecule type" value="Genomic_DNA"/>
</dbReference>
<gene>
    <name evidence="2" type="ORF">ACFFIT_03515</name>
</gene>
<feature type="compositionally biased region" description="Polar residues" evidence="1">
    <location>
        <begin position="373"/>
        <end position="396"/>
    </location>
</feature>
<dbReference type="Pfam" id="PF13531">
    <property type="entry name" value="SBP_bac_11"/>
    <property type="match status" value="1"/>
</dbReference>
<comment type="caution">
    <text evidence="2">The sequence shown here is derived from an EMBL/GenBank/DDBJ whole genome shotgun (WGS) entry which is preliminary data.</text>
</comment>
<name>A0ABV6C885_9GAMM</name>
<keyword evidence="3" id="KW-1185">Reference proteome</keyword>
<dbReference type="RefSeq" id="WP_385876270.1">
    <property type="nucleotide sequence ID" value="NZ_JBHLXE010000036.1"/>
</dbReference>